<dbReference type="OMA" id="CFMPELM"/>
<comment type="similarity">
    <text evidence="1">Belongs to the LOB domain-containing protein family.</text>
</comment>
<keyword evidence="4" id="KW-1185">Reference proteome</keyword>
<feature type="domain" description="LOB" evidence="2">
    <location>
        <begin position="21"/>
        <end position="123"/>
    </location>
</feature>
<evidence type="ECO:0000313" key="4">
    <source>
        <dbReference type="Proteomes" id="UP000026962"/>
    </source>
</evidence>
<dbReference type="EnsemblPlants" id="OPUNC02G34750.1">
    <property type="protein sequence ID" value="OPUNC02G34750.1"/>
    <property type="gene ID" value="OPUNC02G34750"/>
</dbReference>
<dbReference type="STRING" id="4537.A0A0E0K700"/>
<accession>A0A0E0K700</accession>
<dbReference type="Pfam" id="PF03195">
    <property type="entry name" value="LOB"/>
    <property type="match status" value="1"/>
</dbReference>
<dbReference type="PROSITE" id="PS50891">
    <property type="entry name" value="LOB"/>
    <property type="match status" value="1"/>
</dbReference>
<proteinExistence type="inferred from homology"/>
<dbReference type="AlphaFoldDB" id="A0A0E0K700"/>
<dbReference type="GO" id="GO:0005634">
    <property type="term" value="C:nucleus"/>
    <property type="evidence" value="ECO:0007669"/>
    <property type="project" value="TreeGrafter"/>
</dbReference>
<dbReference type="InterPro" id="IPR004883">
    <property type="entry name" value="LOB"/>
</dbReference>
<evidence type="ECO:0000256" key="1">
    <source>
        <dbReference type="ARBA" id="ARBA00005474"/>
    </source>
</evidence>
<evidence type="ECO:0000313" key="3">
    <source>
        <dbReference type="EnsemblPlants" id="OPUNC02G34750.1"/>
    </source>
</evidence>
<dbReference type="eggNOG" id="ENOG502QRSE">
    <property type="taxonomic scope" value="Eukaryota"/>
</dbReference>
<reference evidence="3" key="1">
    <citation type="submission" date="2015-04" db="UniProtKB">
        <authorList>
            <consortium name="EnsemblPlants"/>
        </authorList>
    </citation>
    <scope>IDENTIFICATION</scope>
</reference>
<dbReference type="GO" id="GO:0045893">
    <property type="term" value="P:positive regulation of DNA-templated transcription"/>
    <property type="evidence" value="ECO:0007669"/>
    <property type="project" value="TreeGrafter"/>
</dbReference>
<name>A0A0E0K700_ORYPU</name>
<evidence type="ECO:0000259" key="2">
    <source>
        <dbReference type="PROSITE" id="PS50891"/>
    </source>
</evidence>
<organism evidence="3">
    <name type="scientific">Oryza punctata</name>
    <name type="common">Red rice</name>
    <dbReference type="NCBI Taxonomy" id="4537"/>
    <lineage>
        <taxon>Eukaryota</taxon>
        <taxon>Viridiplantae</taxon>
        <taxon>Streptophyta</taxon>
        <taxon>Embryophyta</taxon>
        <taxon>Tracheophyta</taxon>
        <taxon>Spermatophyta</taxon>
        <taxon>Magnoliopsida</taxon>
        <taxon>Liliopsida</taxon>
        <taxon>Poales</taxon>
        <taxon>Poaceae</taxon>
        <taxon>BOP clade</taxon>
        <taxon>Oryzoideae</taxon>
        <taxon>Oryzeae</taxon>
        <taxon>Oryzinae</taxon>
        <taxon>Oryza</taxon>
    </lineage>
</organism>
<sequence length="223" mass="23318">MAGATAAGAAAAAAAGTGAGSPCGACKFLRRRCVPECVFAPYFSSEQGAARFAAIHKVFGASNASKLLSHLPVADRCEAVVTITYEAQSRLRDPVYGCVAQIFALQQQVAILQAQLMQARAQLACGIQSSSHSPVSHPHHQWPDSGSSISALLRQDMARRAPGLDDCFSGGGGGALLPELMAASFKDDVATVQMQQHCSKAVDAGELQYLAQAMMRSTSNYSQ</sequence>
<dbReference type="GO" id="GO:0009755">
    <property type="term" value="P:hormone-mediated signaling pathway"/>
    <property type="evidence" value="ECO:0007669"/>
    <property type="project" value="TreeGrafter"/>
</dbReference>
<dbReference type="PANTHER" id="PTHR31529">
    <property type="entry name" value="LOB DOMAIN CONTAINING PROTEIN"/>
    <property type="match status" value="1"/>
</dbReference>
<dbReference type="PANTHER" id="PTHR31529:SF64">
    <property type="entry name" value="OS02G0820500 PROTEIN"/>
    <property type="match status" value="1"/>
</dbReference>
<dbReference type="HOGENOM" id="CLU_058353_3_4_1"/>
<reference evidence="3" key="2">
    <citation type="submission" date="2018-05" db="EMBL/GenBank/DDBJ databases">
        <title>OpunRS2 (Oryza punctata Reference Sequence Version 2).</title>
        <authorList>
            <person name="Zhang J."/>
            <person name="Kudrna D."/>
            <person name="Lee S."/>
            <person name="Talag J."/>
            <person name="Welchert J."/>
            <person name="Wing R.A."/>
        </authorList>
    </citation>
    <scope>NUCLEOTIDE SEQUENCE [LARGE SCALE GENOMIC DNA]</scope>
</reference>
<dbReference type="Gramene" id="OPUNC02G34750.1">
    <property type="protein sequence ID" value="OPUNC02G34750.1"/>
    <property type="gene ID" value="OPUNC02G34750"/>
</dbReference>
<dbReference type="Proteomes" id="UP000026962">
    <property type="component" value="Chromosome 2"/>
</dbReference>
<protein>
    <recommendedName>
        <fullName evidence="2">LOB domain-containing protein</fullName>
    </recommendedName>
</protein>